<comment type="subcellular location">
    <subcellularLocation>
        <location evidence="1">Mitochondrion inner membrane</location>
        <topology evidence="1">Multi-pass membrane protein</topology>
    </subcellularLocation>
</comment>
<feature type="transmembrane region" description="Helical" evidence="11">
    <location>
        <begin position="199"/>
        <end position="219"/>
    </location>
</feature>
<evidence type="ECO:0000256" key="2">
    <source>
        <dbReference type="ARBA" id="ARBA00006375"/>
    </source>
</evidence>
<name>G0QTQ4_ICHMU</name>
<dbReference type="InterPro" id="IPR018108">
    <property type="entry name" value="MCP_transmembrane"/>
</dbReference>
<keyword evidence="11" id="KW-1133">Transmembrane helix</keyword>
<dbReference type="OrthoDB" id="270584at2759"/>
<evidence type="ECO:0000256" key="8">
    <source>
        <dbReference type="ARBA" id="ARBA00023136"/>
    </source>
</evidence>
<dbReference type="Proteomes" id="UP000008983">
    <property type="component" value="Unassembled WGS sequence"/>
</dbReference>
<dbReference type="Gene3D" id="1.50.40.10">
    <property type="entry name" value="Mitochondrial carrier domain"/>
    <property type="match status" value="1"/>
</dbReference>
<keyword evidence="5" id="KW-0677">Repeat</keyword>
<protein>
    <submittedName>
        <fullName evidence="12">Solute carrier family 25, putative</fullName>
    </submittedName>
</protein>
<keyword evidence="4 9" id="KW-0812">Transmembrane</keyword>
<feature type="repeat" description="Solcar" evidence="9">
    <location>
        <begin position="196"/>
        <end position="289"/>
    </location>
</feature>
<feature type="repeat" description="Solcar" evidence="9">
    <location>
        <begin position="11"/>
        <end position="97"/>
    </location>
</feature>
<sequence length="296" mass="34163">MSQLDENEDDYKFLKSFISGGFAGACAKTVIAPIERIKFLFVTRQKQFKYKIAFQEAKYIFQKHGIKNFWRGNSANLISILPFSAINFSTFDFLRDIIIQKISYFIFIGATAGVVAQSCTYPIEFLRTRMAMQKDNFKYNSLIHAFKEIYKIEGIRGFYRGLTLAIIGVFFYHGSGFFIITNLKEYSEIHYPKTSKEWYFDFAFGAFGATFSQVLAYPFDIMYKRKQGEALLVQTGEQKSEMTTSQMFKFYLHKEGFGSALFKGVTINMIKAPIANGTAWAIKNKVNRYIDSSYDF</sequence>
<feature type="transmembrane region" description="Helical" evidence="11">
    <location>
        <begin position="157"/>
        <end position="179"/>
    </location>
</feature>
<feature type="repeat" description="Solcar" evidence="9">
    <location>
        <begin position="100"/>
        <end position="186"/>
    </location>
</feature>
<evidence type="ECO:0000256" key="10">
    <source>
        <dbReference type="RuleBase" id="RU000488"/>
    </source>
</evidence>
<dbReference type="GO" id="GO:0055085">
    <property type="term" value="P:transmembrane transport"/>
    <property type="evidence" value="ECO:0007669"/>
    <property type="project" value="InterPro"/>
</dbReference>
<dbReference type="InParanoid" id="G0QTQ4"/>
<dbReference type="SUPFAM" id="SSF103506">
    <property type="entry name" value="Mitochondrial carrier"/>
    <property type="match status" value="1"/>
</dbReference>
<evidence type="ECO:0000313" key="12">
    <source>
        <dbReference type="EMBL" id="EGR31403.1"/>
    </source>
</evidence>
<evidence type="ECO:0000256" key="3">
    <source>
        <dbReference type="ARBA" id="ARBA00022448"/>
    </source>
</evidence>
<dbReference type="PANTHER" id="PTHR24089">
    <property type="entry name" value="SOLUTE CARRIER FAMILY 25"/>
    <property type="match status" value="1"/>
</dbReference>
<dbReference type="OMA" id="KMAPMVA"/>
<evidence type="ECO:0000256" key="6">
    <source>
        <dbReference type="ARBA" id="ARBA00022792"/>
    </source>
</evidence>
<reference evidence="12 13" key="1">
    <citation type="submission" date="2011-07" db="EMBL/GenBank/DDBJ databases">
        <authorList>
            <person name="Coyne R."/>
            <person name="Brami D."/>
            <person name="Johnson J."/>
            <person name="Hostetler J."/>
            <person name="Hannick L."/>
            <person name="Clark T."/>
            <person name="Cassidy-Hanley D."/>
            <person name="Inman J."/>
        </authorList>
    </citation>
    <scope>NUCLEOTIDE SEQUENCE [LARGE SCALE GENOMIC DNA]</scope>
    <source>
        <strain evidence="12 13">G5</strain>
    </source>
</reference>
<keyword evidence="6" id="KW-0999">Mitochondrion inner membrane</keyword>
<dbReference type="PROSITE" id="PS50920">
    <property type="entry name" value="SOLCAR"/>
    <property type="match status" value="3"/>
</dbReference>
<feature type="transmembrane region" description="Helical" evidence="11">
    <location>
        <begin position="102"/>
        <end position="123"/>
    </location>
</feature>
<evidence type="ECO:0000256" key="4">
    <source>
        <dbReference type="ARBA" id="ARBA00022692"/>
    </source>
</evidence>
<dbReference type="PRINTS" id="PR00926">
    <property type="entry name" value="MITOCARRIER"/>
</dbReference>
<keyword evidence="8 9" id="KW-0472">Membrane</keyword>
<keyword evidence="13" id="KW-1185">Reference proteome</keyword>
<gene>
    <name evidence="12" type="ORF">IMG5_110520</name>
</gene>
<evidence type="ECO:0000256" key="7">
    <source>
        <dbReference type="ARBA" id="ARBA00023128"/>
    </source>
</evidence>
<dbReference type="PRINTS" id="PR00928">
    <property type="entry name" value="GRAVESDC"/>
</dbReference>
<evidence type="ECO:0000256" key="9">
    <source>
        <dbReference type="PROSITE-ProRule" id="PRU00282"/>
    </source>
</evidence>
<dbReference type="RefSeq" id="XP_004034889.1">
    <property type="nucleotide sequence ID" value="XM_004034841.1"/>
</dbReference>
<comment type="similarity">
    <text evidence="2 10">Belongs to the mitochondrial carrier (TC 2.A.29) family.</text>
</comment>
<proteinExistence type="inferred from homology"/>
<evidence type="ECO:0000256" key="1">
    <source>
        <dbReference type="ARBA" id="ARBA00004448"/>
    </source>
</evidence>
<keyword evidence="3 10" id="KW-0813">Transport</keyword>
<keyword evidence="7" id="KW-0496">Mitochondrion</keyword>
<dbReference type="EMBL" id="GL983869">
    <property type="protein sequence ID" value="EGR31403.1"/>
    <property type="molecule type" value="Genomic_DNA"/>
</dbReference>
<evidence type="ECO:0000256" key="11">
    <source>
        <dbReference type="SAM" id="Phobius"/>
    </source>
</evidence>
<dbReference type="InterPro" id="IPR002167">
    <property type="entry name" value="GDC-like"/>
</dbReference>
<dbReference type="eggNOG" id="KOG0752">
    <property type="taxonomic scope" value="Eukaryota"/>
</dbReference>
<dbReference type="AlphaFoldDB" id="G0QTQ4"/>
<dbReference type="InterPro" id="IPR023395">
    <property type="entry name" value="MCP_dom_sf"/>
</dbReference>
<dbReference type="GO" id="GO:0005743">
    <property type="term" value="C:mitochondrial inner membrane"/>
    <property type="evidence" value="ECO:0007669"/>
    <property type="project" value="UniProtKB-SubCell"/>
</dbReference>
<dbReference type="GeneID" id="14907543"/>
<organism evidence="12 13">
    <name type="scientific">Ichthyophthirius multifiliis</name>
    <name type="common">White spot disease agent</name>
    <name type="synonym">Ich</name>
    <dbReference type="NCBI Taxonomy" id="5932"/>
    <lineage>
        <taxon>Eukaryota</taxon>
        <taxon>Sar</taxon>
        <taxon>Alveolata</taxon>
        <taxon>Ciliophora</taxon>
        <taxon>Intramacronucleata</taxon>
        <taxon>Oligohymenophorea</taxon>
        <taxon>Hymenostomatida</taxon>
        <taxon>Ophryoglenina</taxon>
        <taxon>Ichthyophthirius</taxon>
    </lineage>
</organism>
<evidence type="ECO:0000256" key="5">
    <source>
        <dbReference type="ARBA" id="ARBA00022737"/>
    </source>
</evidence>
<dbReference type="InterPro" id="IPR002067">
    <property type="entry name" value="MCP"/>
</dbReference>
<dbReference type="Pfam" id="PF00153">
    <property type="entry name" value="Mito_carr"/>
    <property type="match status" value="3"/>
</dbReference>
<dbReference type="STRING" id="857967.G0QTQ4"/>
<accession>G0QTQ4</accession>
<evidence type="ECO:0000313" key="13">
    <source>
        <dbReference type="Proteomes" id="UP000008983"/>
    </source>
</evidence>